<dbReference type="RefSeq" id="WP_208816402.1">
    <property type="nucleotide sequence ID" value="NZ_WVUH01000301.1"/>
</dbReference>
<evidence type="ECO:0000313" key="1">
    <source>
        <dbReference type="EMBL" id="MBO4209439.1"/>
    </source>
</evidence>
<accession>A0ABS3VY13</accession>
<name>A0ABS3VY13_MICEH</name>
<gene>
    <name evidence="1" type="ORF">GSF22_26105</name>
</gene>
<keyword evidence="2" id="KW-1185">Reference proteome</keyword>
<dbReference type="EMBL" id="WVUH01000301">
    <property type="protein sequence ID" value="MBO4209439.1"/>
    <property type="molecule type" value="Genomic_DNA"/>
</dbReference>
<organism evidence="1 2">
    <name type="scientific">Micromonospora echinofusca</name>
    <dbReference type="NCBI Taxonomy" id="47858"/>
    <lineage>
        <taxon>Bacteria</taxon>
        <taxon>Bacillati</taxon>
        <taxon>Actinomycetota</taxon>
        <taxon>Actinomycetes</taxon>
        <taxon>Micromonosporales</taxon>
        <taxon>Micromonosporaceae</taxon>
        <taxon>Micromonospora</taxon>
    </lineage>
</organism>
<comment type="caution">
    <text evidence="1">The sequence shown here is derived from an EMBL/GenBank/DDBJ whole genome shotgun (WGS) entry which is preliminary data.</text>
</comment>
<evidence type="ECO:0000313" key="2">
    <source>
        <dbReference type="Proteomes" id="UP000823521"/>
    </source>
</evidence>
<reference evidence="1 2" key="1">
    <citation type="submission" date="2019-12" db="EMBL/GenBank/DDBJ databases">
        <title>Whole genome sequencing of endophytic Actinobacterium Micromonospora sp. MPMI6T.</title>
        <authorList>
            <person name="Evv R."/>
            <person name="Podile A.R."/>
        </authorList>
    </citation>
    <scope>NUCLEOTIDE SEQUENCE [LARGE SCALE GENOMIC DNA]</scope>
    <source>
        <strain evidence="1 2">MPMI6</strain>
    </source>
</reference>
<dbReference type="Proteomes" id="UP000823521">
    <property type="component" value="Unassembled WGS sequence"/>
</dbReference>
<proteinExistence type="predicted"/>
<sequence length="330" mass="37476">MQEEAKRIRGLLASRGIGYEELKSSLAPTRDGIQAVFLYDWWQEPSWNYAVAFAKKYLPSLRRDLRTSVLHGDLDDRHVAMPILAMEDALVKARPQPVNWQTQYAVYFNNLRPSDVASIHRSLSDEARYTGHIDVSFAGPVRNFIERKMTPLWIIDGRKAILTHGGDDPAVSDQDPVGFDLPAYGYEIVSLVDTYFACFLSYKIEATDARQAEEDRILNLAAITGELIDTESVKVLVHPNKLDKYLLRDENKLRLMTKIGLQDVTPEELASVVKAKLSQSYIYDLRFAENGTPLFAVAAEFEKQDGGLTHRRLALKHDQEQRVISLVTMY</sequence>
<protein>
    <submittedName>
        <fullName evidence="1">Uncharacterized protein</fullName>
    </submittedName>
</protein>